<dbReference type="PANTHER" id="PTHR40086">
    <property type="entry name" value="PHOSPHOTRANSFERASE YTMP-RELATED"/>
    <property type="match status" value="1"/>
</dbReference>
<protein>
    <submittedName>
        <fullName evidence="2">Phosphotransferase</fullName>
    </submittedName>
</protein>
<proteinExistence type="predicted"/>
<dbReference type="Pfam" id="PF01636">
    <property type="entry name" value="APH"/>
    <property type="match status" value="1"/>
</dbReference>
<dbReference type="PANTHER" id="PTHR40086:SF1">
    <property type="entry name" value="CELL CYCLE REGULATOR CCRZ"/>
    <property type="match status" value="1"/>
</dbReference>
<feature type="domain" description="Aminoglycoside phosphotransferase" evidence="1">
    <location>
        <begin position="45"/>
        <end position="265"/>
    </location>
</feature>
<evidence type="ECO:0000313" key="2">
    <source>
        <dbReference type="EMBL" id="WTS14415.1"/>
    </source>
</evidence>
<dbReference type="InterPro" id="IPR002575">
    <property type="entry name" value="Aminoglycoside_PTrfase"/>
</dbReference>
<accession>A0AAU1U8Y2</accession>
<dbReference type="SUPFAM" id="SSF56112">
    <property type="entry name" value="Protein kinase-like (PK-like)"/>
    <property type="match status" value="1"/>
</dbReference>
<dbReference type="InterPro" id="IPR052077">
    <property type="entry name" value="CcrZ_PhaseVar_Mediator"/>
</dbReference>
<dbReference type="InterPro" id="IPR011009">
    <property type="entry name" value="Kinase-like_dom_sf"/>
</dbReference>
<dbReference type="AlphaFoldDB" id="A0AAU1U8Y2"/>
<dbReference type="EMBL" id="CP108195">
    <property type="protein sequence ID" value="WTS14415.1"/>
    <property type="molecule type" value="Genomic_DNA"/>
</dbReference>
<dbReference type="Gene3D" id="3.90.1200.10">
    <property type="match status" value="1"/>
</dbReference>
<name>A0AAU1U8Y2_9ACTN</name>
<gene>
    <name evidence="2" type="ORF">OHU69_27240</name>
</gene>
<sequence>MATDPTTTARRRAIALSGGEQSIEGPIKGHHHETYVLPFLRTDDVSRTGRWKCRDPRSGLFWFDRRCFESEEVLLSALSGRISRIPEVVEVEGAKLQQFIEGSTLGSLAKRGESAPSDLTAQLGSLFREMAEVRPDSLSIARKCTKEDRAPEGDSAEFLERLIRFTEKQVYEKNLERFGGLFGHLGLDGEAFTRLRKHVLGLVERPFCLLHADLHRENLIVDESSRLWAIDWELAMFGDPLYDLATHLYLMRYPEAQASGVITSWRSSVEEVREGSSQGWEKDLPLLIDFKRAQSVYTDVIRSATKLSASPARHGSLLWLTAAKLRGIVSAAAVPLGLETVPSVPRIAERLARWLAGR</sequence>
<evidence type="ECO:0000259" key="1">
    <source>
        <dbReference type="Pfam" id="PF01636"/>
    </source>
</evidence>
<reference evidence="2" key="1">
    <citation type="submission" date="2022-10" db="EMBL/GenBank/DDBJ databases">
        <title>The complete genomes of actinobacterial strains from the NBC collection.</title>
        <authorList>
            <person name="Joergensen T.S."/>
            <person name="Alvarez Arevalo M."/>
            <person name="Sterndorff E.B."/>
            <person name="Faurdal D."/>
            <person name="Vuksanovic O."/>
            <person name="Mourched A.-S."/>
            <person name="Charusanti P."/>
            <person name="Shaw S."/>
            <person name="Blin K."/>
            <person name="Weber T."/>
        </authorList>
    </citation>
    <scope>NUCLEOTIDE SEQUENCE</scope>
    <source>
        <strain evidence="2">NBC_00119</strain>
    </source>
</reference>
<organism evidence="2">
    <name type="scientific">Streptomyces sp. NBC_00119</name>
    <dbReference type="NCBI Taxonomy" id="2975659"/>
    <lineage>
        <taxon>Bacteria</taxon>
        <taxon>Bacillati</taxon>
        <taxon>Actinomycetota</taxon>
        <taxon>Actinomycetes</taxon>
        <taxon>Kitasatosporales</taxon>
        <taxon>Streptomycetaceae</taxon>
        <taxon>Streptomyces</taxon>
    </lineage>
</organism>